<evidence type="ECO:0000313" key="8">
    <source>
        <dbReference type="Proteomes" id="UP000262939"/>
    </source>
</evidence>
<dbReference type="PANTHER" id="PTHR33931:SF2">
    <property type="entry name" value="HOLIN-LIKE PROTEIN CIDA"/>
    <property type="match status" value="1"/>
</dbReference>
<dbReference type="RefSeq" id="WP_117320618.1">
    <property type="nucleotide sequence ID" value="NZ_QVTD01000001.1"/>
</dbReference>
<feature type="transmembrane region" description="Helical" evidence="6">
    <location>
        <begin position="87"/>
        <end position="110"/>
    </location>
</feature>
<keyword evidence="8" id="KW-1185">Reference proteome</keyword>
<dbReference type="Pfam" id="PF03788">
    <property type="entry name" value="LrgA"/>
    <property type="match status" value="1"/>
</dbReference>
<sequence>MPWIIQLCIITGFLLLGKFFGTIFHLPIPGSVIGMILLLGALIAGLAKLEWVEKAAAFQIKHLTLLFVPLVIGLFLSPNLIPLFDWSFIAALIVSSLCCLLGTAFSVEWFEKRKRRIHK</sequence>
<evidence type="ECO:0000256" key="2">
    <source>
        <dbReference type="ARBA" id="ARBA00022475"/>
    </source>
</evidence>
<reference evidence="7 8" key="1">
    <citation type="submission" date="2018-08" db="EMBL/GenBank/DDBJ databases">
        <title>Bacillus chawlae sp. nov., Bacillus glennii sp. nov., and Bacillus saganii sp. nov. Isolated from the Vehicle Assembly Building at Kennedy Space Center where the Viking Spacecraft were Assembled.</title>
        <authorList>
            <person name="Seuylemezian A."/>
            <person name="Vaishampayan P."/>
        </authorList>
    </citation>
    <scope>NUCLEOTIDE SEQUENCE [LARGE SCALE GENOMIC DNA]</scope>
    <source>
        <strain evidence="7 8">V44-8</strain>
    </source>
</reference>
<protein>
    <submittedName>
        <fullName evidence="7">CidA/LrgA family protein</fullName>
    </submittedName>
</protein>
<accession>A0A372LJL7</accession>
<dbReference type="EMBL" id="QVTD01000001">
    <property type="protein sequence ID" value="RFU66647.1"/>
    <property type="molecule type" value="Genomic_DNA"/>
</dbReference>
<evidence type="ECO:0000256" key="6">
    <source>
        <dbReference type="SAM" id="Phobius"/>
    </source>
</evidence>
<keyword evidence="2" id="KW-1003">Cell membrane</keyword>
<gene>
    <name evidence="7" type="ORF">D0466_00580</name>
</gene>
<evidence type="ECO:0000256" key="4">
    <source>
        <dbReference type="ARBA" id="ARBA00022989"/>
    </source>
</evidence>
<evidence type="ECO:0000256" key="1">
    <source>
        <dbReference type="ARBA" id="ARBA00004651"/>
    </source>
</evidence>
<name>A0A372LJL7_9BACI</name>
<evidence type="ECO:0000256" key="3">
    <source>
        <dbReference type="ARBA" id="ARBA00022692"/>
    </source>
</evidence>
<comment type="caution">
    <text evidence="7">The sequence shown here is derived from an EMBL/GenBank/DDBJ whole genome shotgun (WGS) entry which is preliminary data.</text>
</comment>
<dbReference type="PANTHER" id="PTHR33931">
    <property type="entry name" value="HOLIN-LIKE PROTEIN CIDA-RELATED"/>
    <property type="match status" value="1"/>
</dbReference>
<keyword evidence="5 6" id="KW-0472">Membrane</keyword>
<evidence type="ECO:0000256" key="5">
    <source>
        <dbReference type="ARBA" id="ARBA00023136"/>
    </source>
</evidence>
<comment type="subcellular location">
    <subcellularLocation>
        <location evidence="1">Cell membrane</location>
        <topology evidence="1">Multi-pass membrane protein</topology>
    </subcellularLocation>
</comment>
<proteinExistence type="predicted"/>
<keyword evidence="4 6" id="KW-1133">Transmembrane helix</keyword>
<evidence type="ECO:0000313" key="7">
    <source>
        <dbReference type="EMBL" id="RFU66647.1"/>
    </source>
</evidence>
<organism evidence="7 8">
    <name type="scientific">Peribacillus glennii</name>
    <dbReference type="NCBI Taxonomy" id="2303991"/>
    <lineage>
        <taxon>Bacteria</taxon>
        <taxon>Bacillati</taxon>
        <taxon>Bacillota</taxon>
        <taxon>Bacilli</taxon>
        <taxon>Bacillales</taxon>
        <taxon>Bacillaceae</taxon>
        <taxon>Peribacillus</taxon>
    </lineage>
</organism>
<feature type="transmembrane region" description="Helical" evidence="6">
    <location>
        <begin position="31"/>
        <end position="51"/>
    </location>
</feature>
<feature type="transmembrane region" description="Helical" evidence="6">
    <location>
        <begin position="63"/>
        <end position="81"/>
    </location>
</feature>
<dbReference type="OrthoDB" id="3176438at2"/>
<dbReference type="Proteomes" id="UP000262939">
    <property type="component" value="Unassembled WGS sequence"/>
</dbReference>
<dbReference type="GO" id="GO:0005886">
    <property type="term" value="C:plasma membrane"/>
    <property type="evidence" value="ECO:0007669"/>
    <property type="project" value="UniProtKB-SubCell"/>
</dbReference>
<keyword evidence="3 6" id="KW-0812">Transmembrane</keyword>
<dbReference type="InterPro" id="IPR005538">
    <property type="entry name" value="LrgA/CidA"/>
</dbReference>
<dbReference type="AlphaFoldDB" id="A0A372LJL7"/>